<protein>
    <recommendedName>
        <fullName evidence="1">SnoaL-like domain-containing protein</fullName>
    </recommendedName>
</protein>
<dbReference type="SUPFAM" id="SSF54427">
    <property type="entry name" value="NTF2-like"/>
    <property type="match status" value="1"/>
</dbReference>
<evidence type="ECO:0000313" key="2">
    <source>
        <dbReference type="EMBL" id="MBP2296494.1"/>
    </source>
</evidence>
<gene>
    <name evidence="2" type="ORF">J2851_006312</name>
</gene>
<accession>A0ABS4SW86</accession>
<organism evidence="2 3">
    <name type="scientific">Azospirillum rugosum</name>
    <dbReference type="NCBI Taxonomy" id="416170"/>
    <lineage>
        <taxon>Bacteria</taxon>
        <taxon>Pseudomonadati</taxon>
        <taxon>Pseudomonadota</taxon>
        <taxon>Alphaproteobacteria</taxon>
        <taxon>Rhodospirillales</taxon>
        <taxon>Azospirillaceae</taxon>
        <taxon>Azospirillum</taxon>
    </lineage>
</organism>
<feature type="domain" description="SnoaL-like" evidence="1">
    <location>
        <begin position="13"/>
        <end position="112"/>
    </location>
</feature>
<reference evidence="2 3" key="1">
    <citation type="submission" date="2021-03" db="EMBL/GenBank/DDBJ databases">
        <title>Genomic Encyclopedia of Type Strains, Phase III (KMG-III): the genomes of soil and plant-associated and newly described type strains.</title>
        <authorList>
            <person name="Whitman W."/>
        </authorList>
    </citation>
    <scope>NUCLEOTIDE SEQUENCE [LARGE SCALE GENOMIC DNA]</scope>
    <source>
        <strain evidence="2 3">IMMIB AFH-6</strain>
    </source>
</reference>
<proteinExistence type="predicted"/>
<dbReference type="RefSeq" id="WP_209771713.1">
    <property type="nucleotide sequence ID" value="NZ_JAGINP010000031.1"/>
</dbReference>
<dbReference type="InterPro" id="IPR037401">
    <property type="entry name" value="SnoaL-like"/>
</dbReference>
<comment type="caution">
    <text evidence="2">The sequence shown here is derived from an EMBL/GenBank/DDBJ whole genome shotgun (WGS) entry which is preliminary data.</text>
</comment>
<dbReference type="Gene3D" id="3.10.450.50">
    <property type="match status" value="1"/>
</dbReference>
<dbReference type="InterPro" id="IPR032710">
    <property type="entry name" value="NTF2-like_dom_sf"/>
</dbReference>
<sequence length="126" mass="13765">MTNATEQAGRTAHQYLAAWNERDPDRRRAMIVQGWAEDARYVDPMMQGAGHAEIDAMIAAVQERFPGFRFALHGTPDGHGDRVRFSWSLGPVDAEPLAIGTDFVQLAPDGRIGSVTGFLDQLQAAA</sequence>
<evidence type="ECO:0000259" key="1">
    <source>
        <dbReference type="Pfam" id="PF12680"/>
    </source>
</evidence>
<keyword evidence="3" id="KW-1185">Reference proteome</keyword>
<evidence type="ECO:0000313" key="3">
    <source>
        <dbReference type="Proteomes" id="UP000781958"/>
    </source>
</evidence>
<name>A0ABS4SW86_9PROT</name>
<dbReference type="Proteomes" id="UP000781958">
    <property type="component" value="Unassembled WGS sequence"/>
</dbReference>
<dbReference type="EMBL" id="JAGINP010000031">
    <property type="protein sequence ID" value="MBP2296494.1"/>
    <property type="molecule type" value="Genomic_DNA"/>
</dbReference>
<dbReference type="Pfam" id="PF12680">
    <property type="entry name" value="SnoaL_2"/>
    <property type="match status" value="1"/>
</dbReference>